<dbReference type="PROSITE" id="PS50026">
    <property type="entry name" value="EGF_3"/>
    <property type="match status" value="2"/>
</dbReference>
<dbReference type="GO" id="GO:0046982">
    <property type="term" value="F:protein heterodimerization activity"/>
    <property type="evidence" value="ECO:0007669"/>
    <property type="project" value="TreeGrafter"/>
</dbReference>
<feature type="non-terminal residue" evidence="7">
    <location>
        <position position="1"/>
    </location>
</feature>
<feature type="disulfide bond" evidence="4">
    <location>
        <begin position="209"/>
        <end position="218"/>
    </location>
</feature>
<dbReference type="OrthoDB" id="442731at2759"/>
<evidence type="ECO:0000313" key="7">
    <source>
        <dbReference type="EMBL" id="KAJ3591184.1"/>
    </source>
</evidence>
<dbReference type="GO" id="GO:0007157">
    <property type="term" value="P:heterophilic cell-cell adhesion via plasma membrane cell adhesion molecules"/>
    <property type="evidence" value="ECO:0007669"/>
    <property type="project" value="TreeGrafter"/>
</dbReference>
<dbReference type="Pfam" id="PF25020">
    <property type="entry name" value="TTR_TEN1-4"/>
    <property type="match status" value="1"/>
</dbReference>
<dbReference type="PROSITE" id="PS00022">
    <property type="entry name" value="EGF_1"/>
    <property type="match status" value="2"/>
</dbReference>
<protein>
    <recommendedName>
        <fullName evidence="6">EGF-like domain-containing protein</fullName>
    </recommendedName>
</protein>
<gene>
    <name evidence="7" type="ORF">NHX12_009131</name>
</gene>
<comment type="caution">
    <text evidence="4">Lacks conserved residue(s) required for the propagation of feature annotation.</text>
</comment>
<evidence type="ECO:0000256" key="3">
    <source>
        <dbReference type="ARBA" id="ARBA00023157"/>
    </source>
</evidence>
<feature type="domain" description="EGF-like" evidence="6">
    <location>
        <begin position="14"/>
        <end position="46"/>
    </location>
</feature>
<dbReference type="FunFam" id="2.10.25.10:FF:000021">
    <property type="entry name" value="Teneurin transmembrane protein 2"/>
    <property type="match status" value="1"/>
</dbReference>
<comment type="caution">
    <text evidence="7">The sequence shown here is derived from an EMBL/GenBank/DDBJ whole genome shotgun (WGS) entry which is preliminary data.</text>
</comment>
<evidence type="ECO:0000259" key="6">
    <source>
        <dbReference type="PROSITE" id="PS50026"/>
    </source>
</evidence>
<evidence type="ECO:0000256" key="5">
    <source>
        <dbReference type="SAM" id="MobiDB-lite"/>
    </source>
</evidence>
<dbReference type="InterPro" id="IPR056820">
    <property type="entry name" value="TEN_TTR-like"/>
</dbReference>
<feature type="disulfide bond" evidence="4">
    <location>
        <begin position="188"/>
        <end position="198"/>
    </location>
</feature>
<sequence>MCHSGWKGSECHVPTNQCIDVTCSGHGTCIVGTCICNPGYKGENCEEVDCLDPTCSGRGVCVRGECHCFVGWGGPGCESPRASCMDQCSGHGTFLPETGTCGCDPKWSGHDCSTGPRSQVQLKQPTRWHALAGNAAHTSLCRCEEGWGGAGCDQRACHPRCSEHGTCRDGRCECSPGWNGEHCTIEGCPGLCSGNGRCTLGPGGWYCVCQLGWRGPGCDTSMETACGDTKDNDGDGLVDCMDPDCCLQSSCHATPLCVGSPDPLDILQETQLSGAHGNLRSFYDRVHFLVGRESTHVIPAANPFDGSHACVIRGQVVTWDGTPLVGVNISFINNPAYGYTITRQDGSNRGCGCGCGDSSSRRCDWSGEEGPAGGRGHPRDGHEAGLPEQPQCGLQVHPAHHPHPPHRALQPHEGAPDGGRGGTPLQEVVPRAAQPLLRLPVGQNRRLQPEGLRPVGGLR</sequence>
<dbReference type="Gene3D" id="2.10.25.10">
    <property type="entry name" value="Laminin"/>
    <property type="match status" value="4"/>
</dbReference>
<evidence type="ECO:0000256" key="4">
    <source>
        <dbReference type="PROSITE-ProRule" id="PRU00076"/>
    </source>
</evidence>
<evidence type="ECO:0000256" key="1">
    <source>
        <dbReference type="ARBA" id="ARBA00022536"/>
    </source>
</evidence>
<dbReference type="Pfam" id="PF25024">
    <property type="entry name" value="EGF_TEN"/>
    <property type="match status" value="1"/>
</dbReference>
<keyword evidence="3 4" id="KW-1015">Disulfide bond</keyword>
<feature type="domain" description="EGF-like" evidence="6">
    <location>
        <begin position="184"/>
        <end position="219"/>
    </location>
</feature>
<dbReference type="FunFam" id="2.10.25.10:FF:000132">
    <property type="entry name" value="Teneurin transmembrane protein 4"/>
    <property type="match status" value="1"/>
</dbReference>
<feature type="disulfide bond" evidence="4">
    <location>
        <begin position="36"/>
        <end position="45"/>
    </location>
</feature>
<dbReference type="PANTHER" id="PTHR11219:SF9">
    <property type="entry name" value="TENEURIN-4"/>
    <property type="match status" value="1"/>
</dbReference>
<proteinExistence type="predicted"/>
<keyword evidence="2" id="KW-0677">Repeat</keyword>
<dbReference type="FunFam" id="2.10.25.10:FF:000016">
    <property type="entry name" value="Teneurin transmembrane protein 2"/>
    <property type="match status" value="1"/>
</dbReference>
<evidence type="ECO:0000256" key="2">
    <source>
        <dbReference type="ARBA" id="ARBA00022737"/>
    </source>
</evidence>
<keyword evidence="1 4" id="KW-0245">EGF-like domain</keyword>
<dbReference type="InterPro" id="IPR000742">
    <property type="entry name" value="EGF"/>
</dbReference>
<feature type="region of interest" description="Disordered" evidence="5">
    <location>
        <begin position="364"/>
        <end position="459"/>
    </location>
</feature>
<dbReference type="AlphaFoldDB" id="A0A9Q0DKY1"/>
<dbReference type="GO" id="GO:0042803">
    <property type="term" value="F:protein homodimerization activity"/>
    <property type="evidence" value="ECO:0007669"/>
    <property type="project" value="TreeGrafter"/>
</dbReference>
<dbReference type="PANTHER" id="PTHR11219">
    <property type="entry name" value="TENEURIN AND N-ACETYLGLUCOSAMINE-1-PHOSPHODIESTER ALPHA-N-ACETYLGLUCOSAMINIDASE"/>
    <property type="match status" value="1"/>
</dbReference>
<dbReference type="EMBL" id="JANIIK010000114">
    <property type="protein sequence ID" value="KAJ3591184.1"/>
    <property type="molecule type" value="Genomic_DNA"/>
</dbReference>
<accession>A0A9Q0DKY1</accession>
<name>A0A9Q0DKY1_9TELE</name>
<dbReference type="GO" id="GO:0050839">
    <property type="term" value="F:cell adhesion molecule binding"/>
    <property type="evidence" value="ECO:0007669"/>
    <property type="project" value="TreeGrafter"/>
</dbReference>
<dbReference type="GO" id="GO:0048666">
    <property type="term" value="P:neuron development"/>
    <property type="evidence" value="ECO:0007669"/>
    <property type="project" value="TreeGrafter"/>
</dbReference>
<dbReference type="SMART" id="SM00181">
    <property type="entry name" value="EGF"/>
    <property type="match status" value="5"/>
</dbReference>
<dbReference type="SUPFAM" id="SSF57196">
    <property type="entry name" value="EGF/Laminin"/>
    <property type="match status" value="3"/>
</dbReference>
<dbReference type="InterPro" id="IPR051216">
    <property type="entry name" value="Teneurin"/>
</dbReference>
<evidence type="ECO:0000313" key="8">
    <source>
        <dbReference type="Proteomes" id="UP001148018"/>
    </source>
</evidence>
<reference evidence="7" key="1">
    <citation type="submission" date="2022-07" db="EMBL/GenBank/DDBJ databases">
        <title>Chromosome-level genome of Muraenolepis orangiensis.</title>
        <authorList>
            <person name="Kim J."/>
        </authorList>
    </citation>
    <scope>NUCLEOTIDE SEQUENCE</scope>
    <source>
        <strain evidence="7">KU_S4_2022</strain>
        <tissue evidence="7">Muscle</tissue>
    </source>
</reference>
<keyword evidence="8" id="KW-1185">Reference proteome</keyword>
<dbReference type="GO" id="GO:0043005">
    <property type="term" value="C:neuron projection"/>
    <property type="evidence" value="ECO:0007669"/>
    <property type="project" value="TreeGrafter"/>
</dbReference>
<dbReference type="PROSITE" id="PS01186">
    <property type="entry name" value="EGF_2"/>
    <property type="match status" value="2"/>
</dbReference>
<organism evidence="7 8">
    <name type="scientific">Muraenolepis orangiensis</name>
    <name type="common">Patagonian moray cod</name>
    <dbReference type="NCBI Taxonomy" id="630683"/>
    <lineage>
        <taxon>Eukaryota</taxon>
        <taxon>Metazoa</taxon>
        <taxon>Chordata</taxon>
        <taxon>Craniata</taxon>
        <taxon>Vertebrata</taxon>
        <taxon>Euteleostomi</taxon>
        <taxon>Actinopterygii</taxon>
        <taxon>Neopterygii</taxon>
        <taxon>Teleostei</taxon>
        <taxon>Neoteleostei</taxon>
        <taxon>Acanthomorphata</taxon>
        <taxon>Zeiogadaria</taxon>
        <taxon>Gadariae</taxon>
        <taxon>Gadiformes</taxon>
        <taxon>Muraenolepidoidei</taxon>
        <taxon>Muraenolepididae</taxon>
        <taxon>Muraenolepis</taxon>
    </lineage>
</organism>
<dbReference type="Proteomes" id="UP001148018">
    <property type="component" value="Unassembled WGS sequence"/>
</dbReference>